<dbReference type="GO" id="GO:0005576">
    <property type="term" value="C:extracellular region"/>
    <property type="evidence" value="ECO:0007669"/>
    <property type="project" value="UniProtKB-SubCell"/>
</dbReference>
<accession>A0A7J9D7F8</accession>
<evidence type="ECO:0000313" key="6">
    <source>
        <dbReference type="EMBL" id="MBA0756667.1"/>
    </source>
</evidence>
<keyword evidence="3" id="KW-0713">Self-incompatibility</keyword>
<dbReference type="Proteomes" id="UP000593579">
    <property type="component" value="Unassembled WGS sequence"/>
</dbReference>
<feature type="non-terminal residue" evidence="6">
    <location>
        <position position="100"/>
    </location>
</feature>
<evidence type="ECO:0000256" key="5">
    <source>
        <dbReference type="ARBA" id="ARBA00022729"/>
    </source>
</evidence>
<evidence type="ECO:0000256" key="2">
    <source>
        <dbReference type="ARBA" id="ARBA00005581"/>
    </source>
</evidence>
<comment type="similarity">
    <text evidence="2">Belongs to the plant self-incompatibility (S1) protein family.</text>
</comment>
<evidence type="ECO:0000256" key="3">
    <source>
        <dbReference type="ARBA" id="ARBA00022471"/>
    </source>
</evidence>
<dbReference type="GO" id="GO:0060320">
    <property type="term" value="P:rejection of self pollen"/>
    <property type="evidence" value="ECO:0007669"/>
    <property type="project" value="UniProtKB-KW"/>
</dbReference>
<evidence type="ECO:0000256" key="4">
    <source>
        <dbReference type="ARBA" id="ARBA00022525"/>
    </source>
</evidence>
<comment type="caution">
    <text evidence="6">The sequence shown here is derived from an EMBL/GenBank/DDBJ whole genome shotgun (WGS) entry which is preliminary data.</text>
</comment>
<dbReference type="AlphaFoldDB" id="A0A7J9D7F8"/>
<sequence length="100" mass="11962">MTPLIISSSSESNNDHDDTNDVYPWFKTWHVHPVTRLSKSKIMLVRCKSKDIDLGINNFTVGIEFNWKFRLRILEGMIFWCYMVYTNLHAAFKVFWEDRD</sequence>
<dbReference type="EMBL" id="JABEZY010283754">
    <property type="protein sequence ID" value="MBA0756667.1"/>
    <property type="molecule type" value="Genomic_DNA"/>
</dbReference>
<comment type="subcellular location">
    <subcellularLocation>
        <location evidence="1">Secreted</location>
    </subcellularLocation>
</comment>
<evidence type="ECO:0000256" key="1">
    <source>
        <dbReference type="ARBA" id="ARBA00004613"/>
    </source>
</evidence>
<dbReference type="InterPro" id="IPR010264">
    <property type="entry name" value="Self-incomp_S1"/>
</dbReference>
<keyword evidence="5" id="KW-0732">Signal</keyword>
<evidence type="ECO:0000313" key="7">
    <source>
        <dbReference type="Proteomes" id="UP000593579"/>
    </source>
</evidence>
<keyword evidence="4" id="KW-0964">Secreted</keyword>
<proteinExistence type="inferred from homology"/>
<reference evidence="6 7" key="1">
    <citation type="journal article" date="2019" name="Genome Biol. Evol.">
        <title>Insights into the evolution of the New World diploid cottons (Gossypium, subgenus Houzingenia) based on genome sequencing.</title>
        <authorList>
            <person name="Grover C.E."/>
            <person name="Arick M.A. 2nd"/>
            <person name="Thrash A."/>
            <person name="Conover J.L."/>
            <person name="Sanders W.S."/>
            <person name="Peterson D.G."/>
            <person name="Frelichowski J.E."/>
            <person name="Scheffler J.A."/>
            <person name="Scheffler B.E."/>
            <person name="Wendel J.F."/>
        </authorList>
    </citation>
    <scope>NUCLEOTIDE SEQUENCE [LARGE SCALE GENOMIC DNA]</scope>
    <source>
        <strain evidence="6">5</strain>
        <tissue evidence="6">Leaf</tissue>
    </source>
</reference>
<dbReference type="OrthoDB" id="1727555at2759"/>
<name>A0A7J9D7F8_GOSGO</name>
<organism evidence="6 7">
    <name type="scientific">Gossypium gossypioides</name>
    <name type="common">Mexican cotton</name>
    <name type="synonym">Selera gossypioides</name>
    <dbReference type="NCBI Taxonomy" id="34282"/>
    <lineage>
        <taxon>Eukaryota</taxon>
        <taxon>Viridiplantae</taxon>
        <taxon>Streptophyta</taxon>
        <taxon>Embryophyta</taxon>
        <taxon>Tracheophyta</taxon>
        <taxon>Spermatophyta</taxon>
        <taxon>Magnoliopsida</taxon>
        <taxon>eudicotyledons</taxon>
        <taxon>Gunneridae</taxon>
        <taxon>Pentapetalae</taxon>
        <taxon>rosids</taxon>
        <taxon>malvids</taxon>
        <taxon>Malvales</taxon>
        <taxon>Malvaceae</taxon>
        <taxon>Malvoideae</taxon>
        <taxon>Gossypium</taxon>
    </lineage>
</organism>
<dbReference type="Pfam" id="PF05938">
    <property type="entry name" value="Self-incomp_S1"/>
    <property type="match status" value="1"/>
</dbReference>
<keyword evidence="7" id="KW-1185">Reference proteome</keyword>
<gene>
    <name evidence="6" type="ORF">Gogos_019910</name>
</gene>
<protein>
    <submittedName>
        <fullName evidence="6">Uncharacterized protein</fullName>
    </submittedName>
</protein>